<gene>
    <name evidence="2" type="ORF">CEV32_3092</name>
</gene>
<dbReference type="InterPro" id="IPR050834">
    <property type="entry name" value="Glycosyltransf_2"/>
</dbReference>
<dbReference type="Proteomes" id="UP000216345">
    <property type="component" value="Unassembled WGS sequence"/>
</dbReference>
<comment type="caution">
    <text evidence="2">The sequence shown here is derived from an EMBL/GenBank/DDBJ whole genome shotgun (WGS) entry which is preliminary data.</text>
</comment>
<sequence>MVETPASERIRAGRMRPVMQTYVTDQPTIDVVIPNYNYGHYLLECADSVLSQSGINVRLLIIDNASEDNSASVARDLAAHDKRVELLLRSKNAGPHASFNAGVDWARSEYFLILCADDLLAHGALSRALHLLEQCPDVHLAYGAIQQISKDEKRPQRPTIVGGGQWNISSGTDFIGLACRHAFNPVSGPTAVVRTSVQKQAGYYRKTLPHTDDLEMWLRLALFGNVASTDSVQAYARVHSNNQSATVAGIMHWNREFEAGFRSFFENEGRDMPQAKDYLDAACDCLTKRAYWSAWSNLVRREEGSASLMAFALKRHPLMALIPPFDYLFQRRQRVFR</sequence>
<organism evidence="2 3">
    <name type="scientific">Brucella rhizosphaerae</name>
    <dbReference type="NCBI Taxonomy" id="571254"/>
    <lineage>
        <taxon>Bacteria</taxon>
        <taxon>Pseudomonadati</taxon>
        <taxon>Pseudomonadota</taxon>
        <taxon>Alphaproteobacteria</taxon>
        <taxon>Hyphomicrobiales</taxon>
        <taxon>Brucellaceae</taxon>
        <taxon>Brucella/Ochrobactrum group</taxon>
        <taxon>Brucella</taxon>
    </lineage>
</organism>
<feature type="domain" description="Glycosyltransferase 2-like" evidence="1">
    <location>
        <begin position="31"/>
        <end position="165"/>
    </location>
</feature>
<dbReference type="SUPFAM" id="SSF53448">
    <property type="entry name" value="Nucleotide-diphospho-sugar transferases"/>
    <property type="match status" value="1"/>
</dbReference>
<evidence type="ECO:0000313" key="3">
    <source>
        <dbReference type="Proteomes" id="UP000216345"/>
    </source>
</evidence>
<dbReference type="InterPro" id="IPR029044">
    <property type="entry name" value="Nucleotide-diphossugar_trans"/>
</dbReference>
<dbReference type="CDD" id="cd00761">
    <property type="entry name" value="Glyco_tranf_GTA_type"/>
    <property type="match status" value="1"/>
</dbReference>
<dbReference type="InterPro" id="IPR001173">
    <property type="entry name" value="Glyco_trans_2-like"/>
</dbReference>
<dbReference type="AlphaFoldDB" id="A0A256FV08"/>
<keyword evidence="2" id="KW-0808">Transferase</keyword>
<dbReference type="EMBL" id="NNRK01000011">
    <property type="protein sequence ID" value="OYR18568.1"/>
    <property type="molecule type" value="Genomic_DNA"/>
</dbReference>
<dbReference type="PANTHER" id="PTHR43685">
    <property type="entry name" value="GLYCOSYLTRANSFERASE"/>
    <property type="match status" value="1"/>
</dbReference>
<accession>A0A256FV08</accession>
<evidence type="ECO:0000313" key="2">
    <source>
        <dbReference type="EMBL" id="OYR18568.1"/>
    </source>
</evidence>
<dbReference type="PANTHER" id="PTHR43685:SF2">
    <property type="entry name" value="GLYCOSYLTRANSFERASE 2-LIKE DOMAIN-CONTAINING PROTEIN"/>
    <property type="match status" value="1"/>
</dbReference>
<proteinExistence type="predicted"/>
<dbReference type="Gene3D" id="3.90.550.10">
    <property type="entry name" value="Spore Coat Polysaccharide Biosynthesis Protein SpsA, Chain A"/>
    <property type="match status" value="1"/>
</dbReference>
<keyword evidence="3" id="KW-1185">Reference proteome</keyword>
<protein>
    <submittedName>
        <fullName evidence="2">Glycosyl transferase 2 family protein</fullName>
    </submittedName>
</protein>
<evidence type="ECO:0000259" key="1">
    <source>
        <dbReference type="Pfam" id="PF00535"/>
    </source>
</evidence>
<name>A0A256FV08_9HYPH</name>
<dbReference type="GO" id="GO:0016740">
    <property type="term" value="F:transferase activity"/>
    <property type="evidence" value="ECO:0007669"/>
    <property type="project" value="UniProtKB-KW"/>
</dbReference>
<reference evidence="2 3" key="1">
    <citation type="submission" date="2017-07" db="EMBL/GenBank/DDBJ databases">
        <title>Phylogenetic study on the rhizospheric bacterium Ochrobactrum sp. A44.</title>
        <authorList>
            <person name="Krzyzanowska D.M."/>
            <person name="Ossowicki A."/>
            <person name="Rajewska M."/>
            <person name="Maciag T."/>
            <person name="Kaczynski Z."/>
            <person name="Czerwicka M."/>
            <person name="Jafra S."/>
        </authorList>
    </citation>
    <scope>NUCLEOTIDE SEQUENCE [LARGE SCALE GENOMIC DNA]</scope>
    <source>
        <strain evidence="2 3">PR17</strain>
    </source>
</reference>
<dbReference type="Pfam" id="PF00535">
    <property type="entry name" value="Glycos_transf_2"/>
    <property type="match status" value="1"/>
</dbReference>